<reference evidence="2 3" key="1">
    <citation type="submission" date="2018-03" db="EMBL/GenBank/DDBJ databases">
        <title>Genomic Encyclopedia of Archaeal and Bacterial Type Strains, Phase II (KMG-II): from individual species to whole genera.</title>
        <authorList>
            <person name="Goeker M."/>
        </authorList>
    </citation>
    <scope>NUCLEOTIDE SEQUENCE [LARGE SCALE GENOMIC DNA]</scope>
    <source>
        <strain evidence="2 3">DSM 24859</strain>
    </source>
</reference>
<keyword evidence="3" id="KW-1185">Reference proteome</keyword>
<evidence type="ECO:0000313" key="2">
    <source>
        <dbReference type="EMBL" id="PSL45692.1"/>
    </source>
</evidence>
<dbReference type="Proteomes" id="UP000240971">
    <property type="component" value="Unassembled WGS sequence"/>
</dbReference>
<dbReference type="InterPro" id="IPR013766">
    <property type="entry name" value="Thioredoxin_domain"/>
</dbReference>
<dbReference type="Gene3D" id="3.40.30.10">
    <property type="entry name" value="Glutaredoxin"/>
    <property type="match status" value="1"/>
</dbReference>
<feature type="domain" description="Thioredoxin" evidence="1">
    <location>
        <begin position="25"/>
        <end position="163"/>
    </location>
</feature>
<dbReference type="PROSITE" id="PS51352">
    <property type="entry name" value="THIOREDOXIN_2"/>
    <property type="match status" value="1"/>
</dbReference>
<name>A0A2P8HHI5_CHINA</name>
<evidence type="ECO:0000259" key="1">
    <source>
        <dbReference type="PROSITE" id="PS51352"/>
    </source>
</evidence>
<protein>
    <recommendedName>
        <fullName evidence="1">Thioredoxin domain-containing protein</fullName>
    </recommendedName>
</protein>
<dbReference type="InterPro" id="IPR036249">
    <property type="entry name" value="Thioredoxin-like_sf"/>
</dbReference>
<gene>
    <name evidence="2" type="ORF">CLV51_104399</name>
</gene>
<accession>A0A2P8HHI5</accession>
<dbReference type="PROSITE" id="PS51257">
    <property type="entry name" value="PROKAR_LIPOPROTEIN"/>
    <property type="match status" value="1"/>
</dbReference>
<organism evidence="2 3">
    <name type="scientific">Chitinophaga niastensis</name>
    <dbReference type="NCBI Taxonomy" id="536980"/>
    <lineage>
        <taxon>Bacteria</taxon>
        <taxon>Pseudomonadati</taxon>
        <taxon>Bacteroidota</taxon>
        <taxon>Chitinophagia</taxon>
        <taxon>Chitinophagales</taxon>
        <taxon>Chitinophagaceae</taxon>
        <taxon>Chitinophaga</taxon>
    </lineage>
</organism>
<evidence type="ECO:0000313" key="3">
    <source>
        <dbReference type="Proteomes" id="UP000240971"/>
    </source>
</evidence>
<dbReference type="EMBL" id="PYAW01000004">
    <property type="protein sequence ID" value="PSL45692.1"/>
    <property type="molecule type" value="Genomic_DNA"/>
</dbReference>
<dbReference type="AlphaFoldDB" id="A0A2P8HHI5"/>
<dbReference type="OrthoDB" id="662072at2"/>
<dbReference type="RefSeq" id="WP_106530007.1">
    <property type="nucleotide sequence ID" value="NZ_PYAW01000004.1"/>
</dbReference>
<comment type="caution">
    <text evidence="2">The sequence shown here is derived from an EMBL/GenBank/DDBJ whole genome shotgun (WGS) entry which is preliminary data.</text>
</comment>
<proteinExistence type="predicted"/>
<dbReference type="SUPFAM" id="SSF52833">
    <property type="entry name" value="Thioredoxin-like"/>
    <property type="match status" value="1"/>
</dbReference>
<sequence>MKNAIILLLLVGLCGCFGREPEKTVLKGKSMPSFNLLLADSITHLNTISIPAGKPIVLFYFGPNCPYSRAQMDEIIENMPSLKDIQFYIFTTAPFPEMKGFYDHYQLRKYPNMAVGLDYDNFFSDYFKAIGVPYMAIYGRDKRLNEAFVGKVGGSQIKEIAEK</sequence>